<reference evidence="10 11" key="1">
    <citation type="journal article" date="2023" name="Sci. Data">
        <title>Genome assembly of the Korean intertidal mud-creeper Batillaria attramentaria.</title>
        <authorList>
            <person name="Patra A.K."/>
            <person name="Ho P.T."/>
            <person name="Jun S."/>
            <person name="Lee S.J."/>
            <person name="Kim Y."/>
            <person name="Won Y.J."/>
        </authorList>
    </citation>
    <scope>NUCLEOTIDE SEQUENCE [LARGE SCALE GENOMIC DNA]</scope>
    <source>
        <strain evidence="10">Wonlab-2016</strain>
    </source>
</reference>
<gene>
    <name evidence="10" type="ORF">BaRGS_00017766</name>
</gene>
<dbReference type="PIRSF" id="PIRSF017190">
    <property type="entry name" value="Rbsml_synth_fac_NIP7"/>
    <property type="match status" value="1"/>
</dbReference>
<comment type="subcellular location">
    <subcellularLocation>
        <location evidence="2">Nucleus</location>
        <location evidence="2">Nucleolus</location>
    </subcellularLocation>
</comment>
<dbReference type="Gene3D" id="2.30.130.10">
    <property type="entry name" value="PUA domain"/>
    <property type="match status" value="1"/>
</dbReference>
<evidence type="ECO:0000256" key="1">
    <source>
        <dbReference type="ARBA" id="ARBA00004087"/>
    </source>
</evidence>
<dbReference type="InterPro" id="IPR005155">
    <property type="entry name" value="UPF0113_PUA"/>
</dbReference>
<comment type="similarity">
    <text evidence="3 8">Belongs to the NIP7 family.</text>
</comment>
<dbReference type="Proteomes" id="UP001519460">
    <property type="component" value="Unassembled WGS sequence"/>
</dbReference>
<dbReference type="Pfam" id="PF17833">
    <property type="entry name" value="pre-PUA_NIP7"/>
    <property type="match status" value="1"/>
</dbReference>
<dbReference type="PROSITE" id="PS50890">
    <property type="entry name" value="PUA"/>
    <property type="match status" value="1"/>
</dbReference>
<dbReference type="CDD" id="cd21151">
    <property type="entry name" value="PUA_Nip7-like"/>
    <property type="match status" value="1"/>
</dbReference>
<dbReference type="InterPro" id="IPR002478">
    <property type="entry name" value="PUA"/>
</dbReference>
<name>A0ABD0KUQ8_9CAEN</name>
<keyword evidence="11" id="KW-1185">Reference proteome</keyword>
<dbReference type="Pfam" id="PF03657">
    <property type="entry name" value="UPF0113"/>
    <property type="match status" value="1"/>
</dbReference>
<evidence type="ECO:0000256" key="7">
    <source>
        <dbReference type="ARBA" id="ARBA00023242"/>
    </source>
</evidence>
<dbReference type="EMBL" id="JACVVK020000121">
    <property type="protein sequence ID" value="KAK7490894.1"/>
    <property type="molecule type" value="Genomic_DNA"/>
</dbReference>
<comment type="function">
    <text evidence="1 8">Required for proper 34S pre-rRNA processing and 60S ribosome subunit assembly.</text>
</comment>
<keyword evidence="7 8" id="KW-0539">Nucleus</keyword>
<evidence type="ECO:0000256" key="6">
    <source>
        <dbReference type="ARBA" id="ARBA00022884"/>
    </source>
</evidence>
<accession>A0ABD0KUQ8</accession>
<dbReference type="SUPFAM" id="SSF88802">
    <property type="entry name" value="Pre-PUA domain"/>
    <property type="match status" value="1"/>
</dbReference>
<dbReference type="InterPro" id="IPR016686">
    <property type="entry name" value="Ribosomal_synth_fac_NIP7"/>
</dbReference>
<keyword evidence="6 8" id="KW-0694">RNA-binding</keyword>
<dbReference type="GO" id="GO:0042254">
    <property type="term" value="P:ribosome biogenesis"/>
    <property type="evidence" value="ECO:0007669"/>
    <property type="project" value="UniProtKB-KW"/>
</dbReference>
<evidence type="ECO:0000256" key="8">
    <source>
        <dbReference type="PIRNR" id="PIRNR017190"/>
    </source>
</evidence>
<feature type="domain" description="PUA" evidence="9">
    <location>
        <begin position="88"/>
        <end position="163"/>
    </location>
</feature>
<proteinExistence type="inferred from homology"/>
<dbReference type="GO" id="GO:0003723">
    <property type="term" value="F:RNA binding"/>
    <property type="evidence" value="ECO:0007669"/>
    <property type="project" value="UniProtKB-KW"/>
</dbReference>
<organism evidence="10 11">
    <name type="scientific">Batillaria attramentaria</name>
    <dbReference type="NCBI Taxonomy" id="370345"/>
    <lineage>
        <taxon>Eukaryota</taxon>
        <taxon>Metazoa</taxon>
        <taxon>Spiralia</taxon>
        <taxon>Lophotrochozoa</taxon>
        <taxon>Mollusca</taxon>
        <taxon>Gastropoda</taxon>
        <taxon>Caenogastropoda</taxon>
        <taxon>Sorbeoconcha</taxon>
        <taxon>Cerithioidea</taxon>
        <taxon>Batillariidae</taxon>
        <taxon>Batillaria</taxon>
    </lineage>
</organism>
<evidence type="ECO:0000313" key="10">
    <source>
        <dbReference type="EMBL" id="KAK7490894.1"/>
    </source>
</evidence>
<dbReference type="AlphaFoldDB" id="A0ABD0KUQ8"/>
<dbReference type="InterPro" id="IPR055359">
    <property type="entry name" value="Nip7_N_euk"/>
</dbReference>
<dbReference type="Gene3D" id="3.10.450.220">
    <property type="match status" value="1"/>
</dbReference>
<keyword evidence="5 8" id="KW-0690">Ribosome biogenesis</keyword>
<dbReference type="SMART" id="SM00359">
    <property type="entry name" value="PUA"/>
    <property type="match status" value="1"/>
</dbReference>
<dbReference type="InterPro" id="IPR036974">
    <property type="entry name" value="PUA_sf"/>
</dbReference>
<evidence type="ECO:0000256" key="5">
    <source>
        <dbReference type="ARBA" id="ARBA00022517"/>
    </source>
</evidence>
<comment type="caution">
    <text evidence="10">The sequence shown here is derived from an EMBL/GenBank/DDBJ whole genome shotgun (WGS) entry which is preliminary data.</text>
</comment>
<evidence type="ECO:0000256" key="3">
    <source>
        <dbReference type="ARBA" id="ARBA00009895"/>
    </source>
</evidence>
<dbReference type="FunFam" id="3.10.450.220:FF:000001">
    <property type="entry name" value="60S ribosome subunit biogenesis protein NIP7 homolog"/>
    <property type="match status" value="1"/>
</dbReference>
<dbReference type="FunFam" id="2.30.130.10:FF:000002">
    <property type="entry name" value="60S ribosome subunit biogenesis protein NIP7 homolog"/>
    <property type="match status" value="1"/>
</dbReference>
<protein>
    <recommendedName>
        <fullName evidence="4 8">60S ribosome subunit biogenesis protein NIP7 homolog</fullName>
    </recommendedName>
</protein>
<dbReference type="InterPro" id="IPR040598">
    <property type="entry name" value="NIP7_N"/>
</dbReference>
<dbReference type="PANTHER" id="PTHR23415">
    <property type="entry name" value="CYCLIN-DEPENDENT KINASES REGULATORY SUBUNIT/60S RIBOSOME SUBUNIT BIOGENESIS PROTEIN NIP7"/>
    <property type="match status" value="1"/>
</dbReference>
<evidence type="ECO:0000313" key="11">
    <source>
        <dbReference type="Proteomes" id="UP001519460"/>
    </source>
</evidence>
<dbReference type="GO" id="GO:0005730">
    <property type="term" value="C:nucleolus"/>
    <property type="evidence" value="ECO:0007669"/>
    <property type="project" value="UniProtKB-SubCell"/>
</dbReference>
<dbReference type="InterPro" id="IPR015947">
    <property type="entry name" value="PUA-like_sf"/>
</dbReference>
<sequence>MTVFVCVCFHFSISDNIKLLIDRPDGTYCFRLHRDRVYYVSEELMKKAGNVARENLLSFGTCFGKFTKTKKFRLHVTALDYLAPYAKYKVWLKPSAEQQFLYGHHVMKSGLGRITEATAKYQGVIVYSMSDMPLGFGVAAKSTQECRHADTMTIVVFHQADIGEYIRNEEALT</sequence>
<evidence type="ECO:0000256" key="4">
    <source>
        <dbReference type="ARBA" id="ARBA00018162"/>
    </source>
</evidence>
<evidence type="ECO:0000259" key="9">
    <source>
        <dbReference type="SMART" id="SM00359"/>
    </source>
</evidence>
<evidence type="ECO:0000256" key="2">
    <source>
        <dbReference type="ARBA" id="ARBA00004604"/>
    </source>
</evidence>
<dbReference type="CDD" id="cd21146">
    <property type="entry name" value="Nip7_N_euk"/>
    <property type="match status" value="1"/>
</dbReference>
<comment type="subunit">
    <text evidence="8">Interacts with pre-ribosome complex.</text>
</comment>
<dbReference type="SUPFAM" id="SSF88697">
    <property type="entry name" value="PUA domain-like"/>
    <property type="match status" value="1"/>
</dbReference>